<sequence length="402" mass="42659">MMVRKAASPIFGGRALMRHSAISVTGLRKAFGSQVVLDGIDLHVPPGTIFALLGPSGVGKTTMLQILSAQLRPDSGEVRVLGHDVATEADAVRSAVGVVGQCTVGDGRPDARVGACISAAPATVGTVSNGTMPTVTRAAEAMLTDPQSTDPRWAAPQSANPKPIAPISADPLKASLMLVDPMLTGEQNLTRAAALHNMGVIAARHRVADLLEGFDLREVAQNPAFTYSEGTRLRLDLAMALAGNPHVLFLDEPTAGLVPRSRHQVWEIIKRLAANGVTVFLTTQHLDEAGHLADHIAVLDRGTVTAEGTPDELKRLAPAGHVRMSFTDPGQFEMAARTLPTLMRDDNAFVLHVPTTGDQRSLKALLDQLDEALIDVDRLTVHTPDPDDVLLALTGRPHAFAR</sequence>
<dbReference type="InterPro" id="IPR003439">
    <property type="entry name" value="ABC_transporter-like_ATP-bd"/>
</dbReference>
<dbReference type="Gene3D" id="3.40.50.300">
    <property type="entry name" value="P-loop containing nucleotide triphosphate hydrolases"/>
    <property type="match status" value="1"/>
</dbReference>
<comment type="subcellular location">
    <subcellularLocation>
        <location evidence="1">Cell membrane</location>
        <topology evidence="1">Peripheral membrane protein</topology>
    </subcellularLocation>
</comment>
<dbReference type="AlphaFoldDB" id="A0A919RL36"/>
<keyword evidence="5" id="KW-0046">Antibiotic resistance</keyword>
<dbReference type="InterPro" id="IPR003593">
    <property type="entry name" value="AAA+_ATPase"/>
</dbReference>
<keyword evidence="3" id="KW-0547">Nucleotide-binding</keyword>
<dbReference type="GO" id="GO:0005524">
    <property type="term" value="F:ATP binding"/>
    <property type="evidence" value="ECO:0007669"/>
    <property type="project" value="UniProtKB-KW"/>
</dbReference>
<feature type="domain" description="ABC transporter" evidence="6">
    <location>
        <begin position="22"/>
        <end position="326"/>
    </location>
</feature>
<dbReference type="PANTHER" id="PTHR42711">
    <property type="entry name" value="ABC TRANSPORTER ATP-BINDING PROTEIN"/>
    <property type="match status" value="1"/>
</dbReference>
<dbReference type="Pfam" id="PF00005">
    <property type="entry name" value="ABC_tran"/>
    <property type="match status" value="1"/>
</dbReference>
<evidence type="ECO:0000256" key="1">
    <source>
        <dbReference type="ARBA" id="ARBA00004202"/>
    </source>
</evidence>
<organism evidence="7 8">
    <name type="scientific">Sinosporangium siamense</name>
    <dbReference type="NCBI Taxonomy" id="1367973"/>
    <lineage>
        <taxon>Bacteria</taxon>
        <taxon>Bacillati</taxon>
        <taxon>Actinomycetota</taxon>
        <taxon>Actinomycetes</taxon>
        <taxon>Streptosporangiales</taxon>
        <taxon>Streptosporangiaceae</taxon>
        <taxon>Sinosporangium</taxon>
    </lineage>
</organism>
<dbReference type="PANTHER" id="PTHR42711:SF19">
    <property type="entry name" value="DOXORUBICIN RESISTANCE ATP-BINDING PROTEIN DRRA"/>
    <property type="match status" value="1"/>
</dbReference>
<dbReference type="EMBL" id="BOOW01000034">
    <property type="protein sequence ID" value="GII95187.1"/>
    <property type="molecule type" value="Genomic_DNA"/>
</dbReference>
<evidence type="ECO:0000256" key="3">
    <source>
        <dbReference type="ARBA" id="ARBA00022741"/>
    </source>
</evidence>
<evidence type="ECO:0000256" key="4">
    <source>
        <dbReference type="ARBA" id="ARBA00022840"/>
    </source>
</evidence>
<dbReference type="InterPro" id="IPR027417">
    <property type="entry name" value="P-loop_NTPase"/>
</dbReference>
<dbReference type="PROSITE" id="PS50893">
    <property type="entry name" value="ABC_TRANSPORTER_2"/>
    <property type="match status" value="1"/>
</dbReference>
<evidence type="ECO:0000256" key="5">
    <source>
        <dbReference type="ARBA" id="ARBA00023251"/>
    </source>
</evidence>
<dbReference type="SUPFAM" id="SSF52540">
    <property type="entry name" value="P-loop containing nucleoside triphosphate hydrolases"/>
    <property type="match status" value="1"/>
</dbReference>
<dbReference type="GO" id="GO:0005886">
    <property type="term" value="C:plasma membrane"/>
    <property type="evidence" value="ECO:0007669"/>
    <property type="project" value="UniProtKB-SubCell"/>
</dbReference>
<reference evidence="7" key="1">
    <citation type="submission" date="2021-01" db="EMBL/GenBank/DDBJ databases">
        <title>Whole genome shotgun sequence of Sinosporangium siamense NBRC 109515.</title>
        <authorList>
            <person name="Komaki H."/>
            <person name="Tamura T."/>
        </authorList>
    </citation>
    <scope>NUCLEOTIDE SEQUENCE</scope>
    <source>
        <strain evidence="7">NBRC 109515</strain>
    </source>
</reference>
<accession>A0A919RL36</accession>
<evidence type="ECO:0000313" key="8">
    <source>
        <dbReference type="Proteomes" id="UP000606172"/>
    </source>
</evidence>
<dbReference type="GO" id="GO:0046677">
    <property type="term" value="P:response to antibiotic"/>
    <property type="evidence" value="ECO:0007669"/>
    <property type="project" value="UniProtKB-KW"/>
</dbReference>
<name>A0A919RL36_9ACTN</name>
<keyword evidence="8" id="KW-1185">Reference proteome</keyword>
<dbReference type="SMART" id="SM00382">
    <property type="entry name" value="AAA"/>
    <property type="match status" value="1"/>
</dbReference>
<dbReference type="Proteomes" id="UP000606172">
    <property type="component" value="Unassembled WGS sequence"/>
</dbReference>
<keyword evidence="2" id="KW-0813">Transport</keyword>
<evidence type="ECO:0000313" key="7">
    <source>
        <dbReference type="EMBL" id="GII95187.1"/>
    </source>
</evidence>
<dbReference type="InterPro" id="IPR050763">
    <property type="entry name" value="ABC_transporter_ATP-binding"/>
</dbReference>
<evidence type="ECO:0000259" key="6">
    <source>
        <dbReference type="PROSITE" id="PS50893"/>
    </source>
</evidence>
<dbReference type="GO" id="GO:0016887">
    <property type="term" value="F:ATP hydrolysis activity"/>
    <property type="evidence" value="ECO:0007669"/>
    <property type="project" value="InterPro"/>
</dbReference>
<proteinExistence type="predicted"/>
<keyword evidence="4" id="KW-0067">ATP-binding</keyword>
<evidence type="ECO:0000256" key="2">
    <source>
        <dbReference type="ARBA" id="ARBA00022448"/>
    </source>
</evidence>
<comment type="caution">
    <text evidence="7">The sequence shown here is derived from an EMBL/GenBank/DDBJ whole genome shotgun (WGS) entry which is preliminary data.</text>
</comment>
<protein>
    <recommendedName>
        <fullName evidence="6">ABC transporter domain-containing protein</fullName>
    </recommendedName>
</protein>
<gene>
    <name evidence="7" type="ORF">Ssi02_54180</name>
</gene>